<keyword evidence="5" id="KW-0539">Nucleus</keyword>
<dbReference type="InterPro" id="IPR001471">
    <property type="entry name" value="AP2/ERF_dom"/>
</dbReference>
<feature type="region of interest" description="Disordered" evidence="6">
    <location>
        <begin position="1"/>
        <end position="24"/>
    </location>
</feature>
<feature type="domain" description="AP2/ERF" evidence="7">
    <location>
        <begin position="115"/>
        <end position="177"/>
    </location>
</feature>
<evidence type="ECO:0000256" key="6">
    <source>
        <dbReference type="SAM" id="MobiDB-lite"/>
    </source>
</evidence>
<comment type="subcellular location">
    <subcellularLocation>
        <location evidence="1">Nucleus</location>
    </subcellularLocation>
</comment>
<dbReference type="EMBL" id="JALJOT010000014">
    <property type="protein sequence ID" value="KAK9903522.1"/>
    <property type="molecule type" value="Genomic_DNA"/>
</dbReference>
<evidence type="ECO:0000256" key="2">
    <source>
        <dbReference type="ARBA" id="ARBA00023015"/>
    </source>
</evidence>
<dbReference type="SMART" id="SM00380">
    <property type="entry name" value="AP2"/>
    <property type="match status" value="2"/>
</dbReference>
<name>A0ABR2YE81_9CHLO</name>
<sequence length="197" mass="21976">MARKETPPRRVSPQPAAGEGPFHVPKSTFKGVSCHKQTLRWEASLWLNGRQFYLGGFKTEEEAAHAYDLAALGCKGPKAETNFPAATYTAETSTELKDLSQDEVISWVRRRSNAFARGKSKFRGVSGRVGRWETRIGSFSGLKNVSFGVHDEEERAAQMYDRAMILEKGRAAKTNFPMAHYDKEVAAYQRHCAESSG</sequence>
<keyword evidence="3" id="KW-0238">DNA-binding</keyword>
<evidence type="ECO:0000259" key="7">
    <source>
        <dbReference type="PROSITE" id="PS51032"/>
    </source>
</evidence>
<evidence type="ECO:0000256" key="5">
    <source>
        <dbReference type="ARBA" id="ARBA00023242"/>
    </source>
</evidence>
<dbReference type="PANTHER" id="PTHR32467:SF90">
    <property type="entry name" value="AP2-LIKE ETHYLENE-RESPONSIVE TRANSCRIPTION FACTOR AIL1"/>
    <property type="match status" value="1"/>
</dbReference>
<feature type="domain" description="AP2/ERF" evidence="7">
    <location>
        <begin position="28"/>
        <end position="84"/>
    </location>
</feature>
<comment type="caution">
    <text evidence="8">The sequence shown here is derived from an EMBL/GenBank/DDBJ whole genome shotgun (WGS) entry which is preliminary data.</text>
</comment>
<keyword evidence="2" id="KW-0805">Transcription regulation</keyword>
<protein>
    <recommendedName>
        <fullName evidence="7">AP2/ERF domain-containing protein</fullName>
    </recommendedName>
</protein>
<dbReference type="CDD" id="cd00018">
    <property type="entry name" value="AP2"/>
    <property type="match status" value="1"/>
</dbReference>
<reference evidence="8 9" key="1">
    <citation type="journal article" date="2024" name="Nat. Commun.">
        <title>Phylogenomics reveals the evolutionary origins of lichenization in chlorophyte algae.</title>
        <authorList>
            <person name="Puginier C."/>
            <person name="Libourel C."/>
            <person name="Otte J."/>
            <person name="Skaloud P."/>
            <person name="Haon M."/>
            <person name="Grisel S."/>
            <person name="Petersen M."/>
            <person name="Berrin J.G."/>
            <person name="Delaux P.M."/>
            <person name="Dal Grande F."/>
            <person name="Keller J."/>
        </authorList>
    </citation>
    <scope>NUCLEOTIDE SEQUENCE [LARGE SCALE GENOMIC DNA]</scope>
    <source>
        <strain evidence="8 9">SAG 216-7</strain>
    </source>
</reference>
<dbReference type="Gene3D" id="3.30.730.10">
    <property type="entry name" value="AP2/ERF domain"/>
    <property type="match status" value="2"/>
</dbReference>
<dbReference type="Proteomes" id="UP001491310">
    <property type="component" value="Unassembled WGS sequence"/>
</dbReference>
<accession>A0ABR2YE81</accession>
<evidence type="ECO:0000256" key="4">
    <source>
        <dbReference type="ARBA" id="ARBA00023163"/>
    </source>
</evidence>
<dbReference type="Pfam" id="PF00847">
    <property type="entry name" value="AP2"/>
    <property type="match status" value="1"/>
</dbReference>
<keyword evidence="4" id="KW-0804">Transcription</keyword>
<dbReference type="InterPro" id="IPR016177">
    <property type="entry name" value="DNA-bd_dom_sf"/>
</dbReference>
<evidence type="ECO:0000256" key="1">
    <source>
        <dbReference type="ARBA" id="ARBA00004123"/>
    </source>
</evidence>
<evidence type="ECO:0000256" key="3">
    <source>
        <dbReference type="ARBA" id="ARBA00023125"/>
    </source>
</evidence>
<organism evidence="8 9">
    <name type="scientific">Coccomyxa subellipsoidea</name>
    <dbReference type="NCBI Taxonomy" id="248742"/>
    <lineage>
        <taxon>Eukaryota</taxon>
        <taxon>Viridiplantae</taxon>
        <taxon>Chlorophyta</taxon>
        <taxon>core chlorophytes</taxon>
        <taxon>Trebouxiophyceae</taxon>
        <taxon>Trebouxiophyceae incertae sedis</taxon>
        <taxon>Coccomyxaceae</taxon>
        <taxon>Coccomyxa</taxon>
    </lineage>
</organism>
<gene>
    <name evidence="8" type="ORF">WJX75_007991</name>
</gene>
<keyword evidence="9" id="KW-1185">Reference proteome</keyword>
<dbReference type="SUPFAM" id="SSF54171">
    <property type="entry name" value="DNA-binding domain"/>
    <property type="match status" value="2"/>
</dbReference>
<evidence type="ECO:0000313" key="9">
    <source>
        <dbReference type="Proteomes" id="UP001491310"/>
    </source>
</evidence>
<evidence type="ECO:0000313" key="8">
    <source>
        <dbReference type="EMBL" id="KAK9903522.1"/>
    </source>
</evidence>
<dbReference type="PROSITE" id="PS51032">
    <property type="entry name" value="AP2_ERF"/>
    <property type="match status" value="2"/>
</dbReference>
<dbReference type="InterPro" id="IPR036955">
    <property type="entry name" value="AP2/ERF_dom_sf"/>
</dbReference>
<dbReference type="PANTHER" id="PTHR32467">
    <property type="entry name" value="AP2-LIKE ETHYLENE-RESPONSIVE TRANSCRIPTION FACTOR"/>
    <property type="match status" value="1"/>
</dbReference>
<proteinExistence type="predicted"/>